<dbReference type="Gene3D" id="3.30.70.270">
    <property type="match status" value="1"/>
</dbReference>
<gene>
    <name evidence="2" type="ORF">Tco_0680554</name>
</gene>
<dbReference type="GO" id="GO:0003964">
    <property type="term" value="F:RNA-directed DNA polymerase activity"/>
    <property type="evidence" value="ECO:0007669"/>
    <property type="project" value="UniProtKB-KW"/>
</dbReference>
<dbReference type="Gene3D" id="3.30.420.10">
    <property type="entry name" value="Ribonuclease H-like superfamily/Ribonuclease H"/>
    <property type="match status" value="2"/>
</dbReference>
<dbReference type="InterPro" id="IPR036397">
    <property type="entry name" value="RNaseH_sf"/>
</dbReference>
<sequence length="401" mass="46239">MVTLEGIRANPKKKKAVADMQSPKTLKEMQSLSGKLAALNRFLSRSAERALPFYKTLKNITKENNLADEENLEERTLYTDGASSSKGVGDGLVLIDPSRIKYTYAIRMNFPSTNNEAEYEALLAGMRIAEQNEGRSMKGGYGMHAGAWSVVVKIKRQGYYWPSMHRDTKEVVDICDSCQIYALVPRLSKTYLTSIISPWPFYQWGLDILGTLPEGPDKLKFIIVAIEYFTKWMFGLPRVIVTDNETQLVNDLFKSWREKWKIKHMNMAVAHPQDNGLVERANARPQGKVGTRKSRMGIRNKEEMQLNLDLIQEIRETAAIREPKYKKKVEQYYKKRVRPISFRVEDFVYRRNEASWVENQGKLGPNWEGPYRVIEAYDNGSYKLCTMNDREVPCTWHAINL</sequence>
<keyword evidence="2" id="KW-0695">RNA-directed DNA polymerase</keyword>
<dbReference type="Pfam" id="PF17921">
    <property type="entry name" value="Integrase_H2C2"/>
    <property type="match status" value="1"/>
</dbReference>
<organism evidence="2 3">
    <name type="scientific">Tanacetum coccineum</name>
    <dbReference type="NCBI Taxonomy" id="301880"/>
    <lineage>
        <taxon>Eukaryota</taxon>
        <taxon>Viridiplantae</taxon>
        <taxon>Streptophyta</taxon>
        <taxon>Embryophyta</taxon>
        <taxon>Tracheophyta</taxon>
        <taxon>Spermatophyta</taxon>
        <taxon>Magnoliopsida</taxon>
        <taxon>eudicotyledons</taxon>
        <taxon>Gunneridae</taxon>
        <taxon>Pentapetalae</taxon>
        <taxon>asterids</taxon>
        <taxon>campanulids</taxon>
        <taxon>Asterales</taxon>
        <taxon>Asteraceae</taxon>
        <taxon>Asteroideae</taxon>
        <taxon>Anthemideae</taxon>
        <taxon>Anthemidinae</taxon>
        <taxon>Tanacetum</taxon>
    </lineage>
</organism>
<keyword evidence="3" id="KW-1185">Reference proteome</keyword>
<dbReference type="PROSITE" id="PS50994">
    <property type="entry name" value="INTEGRASE"/>
    <property type="match status" value="1"/>
</dbReference>
<dbReference type="PANTHER" id="PTHR48475">
    <property type="entry name" value="RIBONUCLEASE H"/>
    <property type="match status" value="1"/>
</dbReference>
<dbReference type="SUPFAM" id="SSF56672">
    <property type="entry name" value="DNA/RNA polymerases"/>
    <property type="match status" value="1"/>
</dbReference>
<reference evidence="2" key="1">
    <citation type="journal article" date="2022" name="Int. J. Mol. Sci.">
        <title>Draft Genome of Tanacetum Coccineum: Genomic Comparison of Closely Related Tanacetum-Family Plants.</title>
        <authorList>
            <person name="Yamashiro T."/>
            <person name="Shiraishi A."/>
            <person name="Nakayama K."/>
            <person name="Satake H."/>
        </authorList>
    </citation>
    <scope>NUCLEOTIDE SEQUENCE</scope>
</reference>
<name>A0ABQ4XLW5_9ASTR</name>
<comment type="caution">
    <text evidence="2">The sequence shown here is derived from an EMBL/GenBank/DDBJ whole genome shotgun (WGS) entry which is preliminary data.</text>
</comment>
<evidence type="ECO:0000259" key="1">
    <source>
        <dbReference type="PROSITE" id="PS50994"/>
    </source>
</evidence>
<dbReference type="InterPro" id="IPR012337">
    <property type="entry name" value="RNaseH-like_sf"/>
</dbReference>
<dbReference type="SUPFAM" id="SSF53098">
    <property type="entry name" value="Ribonuclease H-like"/>
    <property type="match status" value="1"/>
</dbReference>
<dbReference type="PANTHER" id="PTHR48475:SF2">
    <property type="entry name" value="RIBONUCLEASE H"/>
    <property type="match status" value="1"/>
</dbReference>
<dbReference type="InterPro" id="IPR043502">
    <property type="entry name" value="DNA/RNA_pol_sf"/>
</dbReference>
<keyword evidence="2" id="KW-0808">Transferase</keyword>
<dbReference type="InterPro" id="IPR041588">
    <property type="entry name" value="Integrase_H2C2"/>
</dbReference>
<evidence type="ECO:0000313" key="2">
    <source>
        <dbReference type="EMBL" id="GJS65990.1"/>
    </source>
</evidence>
<feature type="domain" description="Integrase catalytic" evidence="1">
    <location>
        <begin position="225"/>
        <end position="282"/>
    </location>
</feature>
<evidence type="ECO:0000313" key="3">
    <source>
        <dbReference type="Proteomes" id="UP001151760"/>
    </source>
</evidence>
<dbReference type="EMBL" id="BQNB010009618">
    <property type="protein sequence ID" value="GJS65990.1"/>
    <property type="molecule type" value="Genomic_DNA"/>
</dbReference>
<accession>A0ABQ4XLW5</accession>
<keyword evidence="2" id="KW-0548">Nucleotidyltransferase</keyword>
<dbReference type="Proteomes" id="UP001151760">
    <property type="component" value="Unassembled WGS sequence"/>
</dbReference>
<dbReference type="InterPro" id="IPR001584">
    <property type="entry name" value="Integrase_cat-core"/>
</dbReference>
<dbReference type="InterPro" id="IPR043128">
    <property type="entry name" value="Rev_trsase/Diguanyl_cyclase"/>
</dbReference>
<protein>
    <submittedName>
        <fullName evidence="2">Reverse transcriptase domain-containing protein</fullName>
    </submittedName>
</protein>
<proteinExistence type="predicted"/>
<reference evidence="2" key="2">
    <citation type="submission" date="2022-01" db="EMBL/GenBank/DDBJ databases">
        <authorList>
            <person name="Yamashiro T."/>
            <person name="Shiraishi A."/>
            <person name="Satake H."/>
            <person name="Nakayama K."/>
        </authorList>
    </citation>
    <scope>NUCLEOTIDE SEQUENCE</scope>
</reference>